<sequence>MAQLPSYKDADPAHLDKKLASPEDGQVSSDELGSIHSGEDILGMQDTDPALNMKMHLVNNAIDEIGWTNYHLKLFFLNGFGYCVDSMILLFQSVIAGPAYKEFGSHGYKNALTIAVYSGMFTGAIFWGFSADVIGRKYAFNISLFICSVACIVAGAMPSWASLAFFIALLGFGGGGNLVMDTTVFLEYLPGNKQWLVTFMAAWWGFGQAICGFIAWGFLVPSKWNCPDEGPCSKADNWGWRYAMFTGGALVFVMSVLRIFVIRLKETPKYLLGSGEDALLVENIQALAKMYNRPCSLTLQRLEACGSIRSSHSKSRFSVGETMVHFRGLFCTKKIGLSTALIWFSWMLIGLAYPLFYVFLPTYLKNRSGEFQRSVFETWRNYALTNVCGIPGPIIAGLMCNTRFFGRKYTMVVGSLLTMAFFFAYTAVKTSDQDVAFSCIIACVLNIYYGTLYAYTPEVLPSAHRGTGNGIAVALNRIMGIISAVIGTVADTSTSAPLSAGTRKSGNSPEKANEEKPNESEELGPLARRLQEATEEALFTGGRAGRQAVQDAGFSEELKKKLMSEIQGAKFESDFAGALAEAGVTSKGEELRSGSFCTHQAWAGEERTEDAVLRMLDDAKKPLKPELRGKPIDTRLKRGPGLSPGQRAASARDRASAYSGMGMKESPGLSAKEKEEMRRQFRERFEPEGRIAPASISAIASMANERIENAIARGQFKNIPRGKGVERDGGANNPYVETTEYLMNRLIQRQDLVPPWIEKQQQLVRETDAFRARLRSDWKRHAARLISSEGGTLSEQVRRAGRYSAAERAHNPQRRRTSDQIAVSAAATDDPVMGGGPQQLDPVVEEEEEVDAGGVRPFRDSAWEAAEAKYMTLAVKRLNELTRGYNLMAPELARKPYFSLERELATCYATVAPLLADEIRNRGTTRAAGSSRLGGGQVGTGVGSAVAGKGDVKIHVEGDEKAFGLKEWWRDFWKK</sequence>
<feature type="transmembrane region" description="Helical" evidence="8">
    <location>
        <begin position="196"/>
        <end position="219"/>
    </location>
</feature>
<comment type="subcellular location">
    <subcellularLocation>
        <location evidence="1">Membrane</location>
        <topology evidence="1">Multi-pass membrane protein</topology>
    </subcellularLocation>
</comment>
<reference evidence="10 11" key="1">
    <citation type="journal article" date="2016" name="Genome Biol. Evol.">
        <title>Divergent and convergent evolution of fungal pathogenicity.</title>
        <authorList>
            <person name="Shang Y."/>
            <person name="Xiao G."/>
            <person name="Zheng P."/>
            <person name="Cen K."/>
            <person name="Zhan S."/>
            <person name="Wang C."/>
        </authorList>
    </citation>
    <scope>NUCLEOTIDE SEQUENCE [LARGE SCALE GENOMIC DNA]</scope>
    <source>
        <strain evidence="10 11">ARSEF 2679</strain>
    </source>
</reference>
<evidence type="ECO:0000313" key="10">
    <source>
        <dbReference type="EMBL" id="OAA58882.1"/>
    </source>
</evidence>
<keyword evidence="11" id="KW-1185">Reference proteome</keyword>
<feature type="transmembrane region" description="Helical" evidence="8">
    <location>
        <begin position="409"/>
        <end position="428"/>
    </location>
</feature>
<dbReference type="AlphaFoldDB" id="A0A167RS47"/>
<dbReference type="PROSITE" id="PS50850">
    <property type="entry name" value="MFS"/>
    <property type="match status" value="1"/>
</dbReference>
<feature type="compositionally biased region" description="Polar residues" evidence="7">
    <location>
        <begin position="495"/>
        <end position="510"/>
    </location>
</feature>
<keyword evidence="4 8" id="KW-0812">Transmembrane</keyword>
<comment type="similarity">
    <text evidence="2">Belongs to the major facilitator superfamily.</text>
</comment>
<comment type="caution">
    <text evidence="10">The sequence shown here is derived from an EMBL/GenBank/DDBJ whole genome shotgun (WGS) entry which is preliminary data.</text>
</comment>
<evidence type="ECO:0000256" key="1">
    <source>
        <dbReference type="ARBA" id="ARBA00004141"/>
    </source>
</evidence>
<evidence type="ECO:0000256" key="2">
    <source>
        <dbReference type="ARBA" id="ARBA00008335"/>
    </source>
</evidence>
<dbReference type="Proteomes" id="UP000076744">
    <property type="component" value="Unassembled WGS sequence"/>
</dbReference>
<feature type="region of interest" description="Disordered" evidence="7">
    <location>
        <begin position="1"/>
        <end position="34"/>
    </location>
</feature>
<evidence type="ECO:0000259" key="9">
    <source>
        <dbReference type="PROSITE" id="PS50850"/>
    </source>
</evidence>
<dbReference type="InterPro" id="IPR011701">
    <property type="entry name" value="MFS"/>
</dbReference>
<feature type="transmembrane region" description="Helical" evidence="8">
    <location>
        <begin position="112"/>
        <end position="131"/>
    </location>
</feature>
<feature type="domain" description="Major facilitator superfamily (MFS) profile" evidence="9">
    <location>
        <begin position="71"/>
        <end position="559"/>
    </location>
</feature>
<feature type="transmembrane region" description="Helical" evidence="8">
    <location>
        <begin position="335"/>
        <end position="360"/>
    </location>
</feature>
<evidence type="ECO:0000256" key="6">
    <source>
        <dbReference type="ARBA" id="ARBA00023136"/>
    </source>
</evidence>
<feature type="transmembrane region" description="Helical" evidence="8">
    <location>
        <begin position="435"/>
        <end position="455"/>
    </location>
</feature>
<dbReference type="PANTHER" id="PTHR39394">
    <property type="entry name" value="YALI0E31793P"/>
    <property type="match status" value="1"/>
</dbReference>
<keyword evidence="6 8" id="KW-0472">Membrane</keyword>
<keyword evidence="5 8" id="KW-1133">Transmembrane helix</keyword>
<dbReference type="InterPro" id="IPR020846">
    <property type="entry name" value="MFS_dom"/>
</dbReference>
<evidence type="ECO:0000256" key="7">
    <source>
        <dbReference type="SAM" id="MobiDB-lite"/>
    </source>
</evidence>
<evidence type="ECO:0000256" key="8">
    <source>
        <dbReference type="SAM" id="Phobius"/>
    </source>
</evidence>
<dbReference type="GeneID" id="30022957"/>
<dbReference type="InterPro" id="IPR036259">
    <property type="entry name" value="MFS_trans_sf"/>
</dbReference>
<feature type="transmembrane region" description="Helical" evidence="8">
    <location>
        <begin position="163"/>
        <end position="189"/>
    </location>
</feature>
<feature type="region of interest" description="Disordered" evidence="7">
    <location>
        <begin position="623"/>
        <end position="674"/>
    </location>
</feature>
<name>A0A167RS47_CORFA</name>
<dbReference type="GO" id="GO:0016020">
    <property type="term" value="C:membrane"/>
    <property type="evidence" value="ECO:0007669"/>
    <property type="project" value="UniProtKB-SubCell"/>
</dbReference>
<feature type="transmembrane region" description="Helical" evidence="8">
    <location>
        <begin position="239"/>
        <end position="261"/>
    </location>
</feature>
<evidence type="ECO:0000256" key="5">
    <source>
        <dbReference type="ARBA" id="ARBA00022989"/>
    </source>
</evidence>
<evidence type="ECO:0000256" key="4">
    <source>
        <dbReference type="ARBA" id="ARBA00022692"/>
    </source>
</evidence>
<dbReference type="GO" id="GO:0022857">
    <property type="term" value="F:transmembrane transporter activity"/>
    <property type="evidence" value="ECO:0007669"/>
    <property type="project" value="InterPro"/>
</dbReference>
<dbReference type="InterPro" id="IPR018961">
    <property type="entry name" value="DnaJ_homolog_subfam-C_membr-28"/>
</dbReference>
<dbReference type="CDD" id="cd17316">
    <property type="entry name" value="MFS_SV2_like"/>
    <property type="match status" value="1"/>
</dbReference>
<protein>
    <submittedName>
        <fullName evidence="10">Major facilitator superfamily domain, general substrate transporter</fullName>
    </submittedName>
</protein>
<feature type="compositionally biased region" description="Basic and acidic residues" evidence="7">
    <location>
        <begin position="623"/>
        <end position="636"/>
    </location>
</feature>
<dbReference type="SUPFAM" id="SSF103473">
    <property type="entry name" value="MFS general substrate transporter"/>
    <property type="match status" value="1"/>
</dbReference>
<dbReference type="Gene3D" id="1.20.1250.20">
    <property type="entry name" value="MFS general substrate transporter like domains"/>
    <property type="match status" value="1"/>
</dbReference>
<dbReference type="OrthoDB" id="3936150at2759"/>
<dbReference type="Pfam" id="PF09350">
    <property type="entry name" value="DJC28_CD"/>
    <property type="match status" value="1"/>
</dbReference>
<dbReference type="RefSeq" id="XP_018702757.1">
    <property type="nucleotide sequence ID" value="XM_018850269.1"/>
</dbReference>
<accession>A0A167RS47</accession>
<feature type="transmembrane region" description="Helical" evidence="8">
    <location>
        <begin position="138"/>
        <end position="157"/>
    </location>
</feature>
<dbReference type="Pfam" id="PF07690">
    <property type="entry name" value="MFS_1"/>
    <property type="match status" value="1"/>
</dbReference>
<dbReference type="EMBL" id="AZHB01000017">
    <property type="protein sequence ID" value="OAA58882.1"/>
    <property type="molecule type" value="Genomic_DNA"/>
</dbReference>
<feature type="compositionally biased region" description="Basic and acidic residues" evidence="7">
    <location>
        <begin position="8"/>
        <end position="21"/>
    </location>
</feature>
<feature type="region of interest" description="Disordered" evidence="7">
    <location>
        <begin position="495"/>
        <end position="524"/>
    </location>
</feature>
<evidence type="ECO:0000313" key="11">
    <source>
        <dbReference type="Proteomes" id="UP000076744"/>
    </source>
</evidence>
<keyword evidence="3" id="KW-0813">Transport</keyword>
<evidence type="ECO:0000256" key="3">
    <source>
        <dbReference type="ARBA" id="ARBA00022448"/>
    </source>
</evidence>
<dbReference type="FunFam" id="1.20.1250.20:FF:000171">
    <property type="entry name" value="MFS general substrate transporter"/>
    <property type="match status" value="1"/>
</dbReference>
<proteinExistence type="inferred from homology"/>
<organism evidence="10 11">
    <name type="scientific">Cordyceps fumosorosea (strain ARSEF 2679)</name>
    <name type="common">Isaria fumosorosea</name>
    <dbReference type="NCBI Taxonomy" id="1081104"/>
    <lineage>
        <taxon>Eukaryota</taxon>
        <taxon>Fungi</taxon>
        <taxon>Dikarya</taxon>
        <taxon>Ascomycota</taxon>
        <taxon>Pezizomycotina</taxon>
        <taxon>Sordariomycetes</taxon>
        <taxon>Hypocreomycetidae</taxon>
        <taxon>Hypocreales</taxon>
        <taxon>Cordycipitaceae</taxon>
        <taxon>Cordyceps</taxon>
    </lineage>
</organism>
<feature type="transmembrane region" description="Helical" evidence="8">
    <location>
        <begin position="75"/>
        <end position="100"/>
    </location>
</feature>
<dbReference type="PANTHER" id="PTHR39394:SF1">
    <property type="entry name" value="DNAJ HOMOLOGUE SUBFAMILY C MEMBER 28 CONSERVED DOMAIN-CONTAINING PROTEIN"/>
    <property type="match status" value="1"/>
</dbReference>
<gene>
    <name evidence="10" type="ORF">ISF_06665</name>
</gene>